<reference evidence="2" key="2">
    <citation type="submission" date="2015-01" db="EMBL/GenBank/DDBJ databases">
        <title>Evolutionary Origins and Diversification of the Mycorrhizal Mutualists.</title>
        <authorList>
            <consortium name="DOE Joint Genome Institute"/>
            <consortium name="Mycorrhizal Genomics Consortium"/>
            <person name="Kohler A."/>
            <person name="Kuo A."/>
            <person name="Nagy L.G."/>
            <person name="Floudas D."/>
            <person name="Copeland A."/>
            <person name="Barry K.W."/>
            <person name="Cichocki N."/>
            <person name="Veneault-Fourrey C."/>
            <person name="LaButti K."/>
            <person name="Lindquist E.A."/>
            <person name="Lipzen A."/>
            <person name="Lundell T."/>
            <person name="Morin E."/>
            <person name="Murat C."/>
            <person name="Riley R."/>
            <person name="Ohm R."/>
            <person name="Sun H."/>
            <person name="Tunlid A."/>
            <person name="Henrissat B."/>
            <person name="Grigoriev I.V."/>
            <person name="Hibbett D.S."/>
            <person name="Martin F."/>
        </authorList>
    </citation>
    <scope>NUCLEOTIDE SEQUENCE [LARGE SCALE GENOMIC DNA]</scope>
    <source>
        <strain evidence="2">LaAM-08-1</strain>
    </source>
</reference>
<keyword evidence="2" id="KW-1185">Reference proteome</keyword>
<protein>
    <submittedName>
        <fullName evidence="1">Uncharacterized protein</fullName>
    </submittedName>
</protein>
<dbReference type="AlphaFoldDB" id="A0A0C9XCN1"/>
<gene>
    <name evidence="1" type="ORF">K443DRAFT_175475</name>
</gene>
<reference evidence="1 2" key="1">
    <citation type="submission" date="2014-04" db="EMBL/GenBank/DDBJ databases">
        <authorList>
            <consortium name="DOE Joint Genome Institute"/>
            <person name="Kuo A."/>
            <person name="Kohler A."/>
            <person name="Nagy L.G."/>
            <person name="Floudas D."/>
            <person name="Copeland A."/>
            <person name="Barry K.W."/>
            <person name="Cichocki N."/>
            <person name="Veneault-Fourrey C."/>
            <person name="LaButti K."/>
            <person name="Lindquist E.A."/>
            <person name="Lipzen A."/>
            <person name="Lundell T."/>
            <person name="Morin E."/>
            <person name="Murat C."/>
            <person name="Sun H."/>
            <person name="Tunlid A."/>
            <person name="Henrissat B."/>
            <person name="Grigoriev I.V."/>
            <person name="Hibbett D.S."/>
            <person name="Martin F."/>
            <person name="Nordberg H.P."/>
            <person name="Cantor M.N."/>
            <person name="Hua S.X."/>
        </authorList>
    </citation>
    <scope>NUCLEOTIDE SEQUENCE [LARGE SCALE GENOMIC DNA]</scope>
    <source>
        <strain evidence="1 2">LaAM-08-1</strain>
    </source>
</reference>
<evidence type="ECO:0000313" key="2">
    <source>
        <dbReference type="Proteomes" id="UP000054477"/>
    </source>
</evidence>
<organism evidence="1 2">
    <name type="scientific">Laccaria amethystina LaAM-08-1</name>
    <dbReference type="NCBI Taxonomy" id="1095629"/>
    <lineage>
        <taxon>Eukaryota</taxon>
        <taxon>Fungi</taxon>
        <taxon>Dikarya</taxon>
        <taxon>Basidiomycota</taxon>
        <taxon>Agaricomycotina</taxon>
        <taxon>Agaricomycetes</taxon>
        <taxon>Agaricomycetidae</taxon>
        <taxon>Agaricales</taxon>
        <taxon>Agaricineae</taxon>
        <taxon>Hydnangiaceae</taxon>
        <taxon>Laccaria</taxon>
    </lineage>
</organism>
<evidence type="ECO:0000313" key="1">
    <source>
        <dbReference type="EMBL" id="KIJ99318.1"/>
    </source>
</evidence>
<name>A0A0C9XCN1_9AGAR</name>
<dbReference type="Proteomes" id="UP000054477">
    <property type="component" value="Unassembled WGS sequence"/>
</dbReference>
<sequence length="130" mass="14824">MYSIPKATLLHYVSFLPFVGPAIEHKLDDTLFNGYIRSQESPRHFGLSRNPSYCYCFHLARNNPTFIFFSRDSRPSTCFFSSFATLSATYAIRTALEPPSPLSIIPIVSLRSRRLNRPSDGDFIHRTSSN</sequence>
<accession>A0A0C9XCN1</accession>
<proteinExistence type="predicted"/>
<dbReference type="EMBL" id="KN838649">
    <property type="protein sequence ID" value="KIJ99318.1"/>
    <property type="molecule type" value="Genomic_DNA"/>
</dbReference>
<dbReference type="HOGENOM" id="CLU_1938494_0_0_1"/>